<reference evidence="2 3" key="1">
    <citation type="journal article" date="2013" name="Genome Biol.">
        <title>Genome of Acanthamoeba castellanii highlights extensive lateral gene transfer and early evolution of tyrosine kinase signaling.</title>
        <authorList>
            <person name="Clarke M."/>
            <person name="Lohan A.J."/>
            <person name="Liu B."/>
            <person name="Lagkouvardos I."/>
            <person name="Roy S."/>
            <person name="Zafar N."/>
            <person name="Bertelli C."/>
            <person name="Schilde C."/>
            <person name="Kianianmomeni A."/>
            <person name="Burglin T.R."/>
            <person name="Frech C."/>
            <person name="Turcotte B."/>
            <person name="Kopec K.O."/>
            <person name="Synnott J.M."/>
            <person name="Choo C."/>
            <person name="Paponov I."/>
            <person name="Finkler A."/>
            <person name="Soon Heng Tan C."/>
            <person name="Hutchins A.P."/>
            <person name="Weinmeier T."/>
            <person name="Rattei T."/>
            <person name="Chu J.S."/>
            <person name="Gimenez G."/>
            <person name="Irimia M."/>
            <person name="Rigden D.J."/>
            <person name="Fitzpatrick D.A."/>
            <person name="Lorenzo-Morales J."/>
            <person name="Bateman A."/>
            <person name="Chiu C.H."/>
            <person name="Tang P."/>
            <person name="Hegemann P."/>
            <person name="Fromm H."/>
            <person name="Raoult D."/>
            <person name="Greub G."/>
            <person name="Miranda-Saavedra D."/>
            <person name="Chen N."/>
            <person name="Nash P."/>
            <person name="Ginger M.L."/>
            <person name="Horn M."/>
            <person name="Schaap P."/>
            <person name="Caler L."/>
            <person name="Loftus B."/>
        </authorList>
    </citation>
    <scope>NUCLEOTIDE SEQUENCE [LARGE SCALE GENOMIC DNA]</scope>
    <source>
        <strain evidence="2 3">Neff</strain>
    </source>
</reference>
<dbReference type="OrthoDB" id="7537227at2759"/>
<feature type="repeat" description="ARM" evidence="1">
    <location>
        <begin position="80"/>
        <end position="122"/>
    </location>
</feature>
<dbReference type="SUPFAM" id="SSF48371">
    <property type="entry name" value="ARM repeat"/>
    <property type="match status" value="1"/>
</dbReference>
<evidence type="ECO:0000313" key="2">
    <source>
        <dbReference type="EMBL" id="ELR21249.1"/>
    </source>
</evidence>
<dbReference type="AlphaFoldDB" id="L8H6V7"/>
<dbReference type="EMBL" id="KB007905">
    <property type="protein sequence ID" value="ELR21249.1"/>
    <property type="molecule type" value="Genomic_DNA"/>
</dbReference>
<organism evidence="2 3">
    <name type="scientific">Acanthamoeba castellanii (strain ATCC 30010 / Neff)</name>
    <dbReference type="NCBI Taxonomy" id="1257118"/>
    <lineage>
        <taxon>Eukaryota</taxon>
        <taxon>Amoebozoa</taxon>
        <taxon>Discosea</taxon>
        <taxon>Longamoebia</taxon>
        <taxon>Centramoebida</taxon>
        <taxon>Acanthamoebidae</taxon>
        <taxon>Acanthamoeba</taxon>
    </lineage>
</organism>
<accession>L8H6V7</accession>
<dbReference type="InterPro" id="IPR011989">
    <property type="entry name" value="ARM-like"/>
</dbReference>
<dbReference type="VEuPathDB" id="AmoebaDB:ACA1_110910"/>
<dbReference type="InterPro" id="IPR000225">
    <property type="entry name" value="Armadillo"/>
</dbReference>
<dbReference type="Gene3D" id="1.25.10.10">
    <property type="entry name" value="Leucine-rich Repeat Variant"/>
    <property type="match status" value="2"/>
</dbReference>
<dbReference type="GeneID" id="14922136"/>
<gene>
    <name evidence="2" type="ORF">ACA1_110910</name>
</gene>
<proteinExistence type="predicted"/>
<dbReference type="Pfam" id="PF00514">
    <property type="entry name" value="Arm"/>
    <property type="match status" value="1"/>
</dbReference>
<name>L8H6V7_ACACF</name>
<dbReference type="KEGG" id="acan:ACA1_110910"/>
<dbReference type="SMART" id="SM00185">
    <property type="entry name" value="ARM"/>
    <property type="match status" value="5"/>
</dbReference>
<dbReference type="InterPro" id="IPR016024">
    <property type="entry name" value="ARM-type_fold"/>
</dbReference>
<evidence type="ECO:0000313" key="3">
    <source>
        <dbReference type="Proteomes" id="UP000011083"/>
    </source>
</evidence>
<dbReference type="PROSITE" id="PS50176">
    <property type="entry name" value="ARM_REPEAT"/>
    <property type="match status" value="1"/>
</dbReference>
<evidence type="ECO:0000256" key="1">
    <source>
        <dbReference type="PROSITE-ProRule" id="PRU00259"/>
    </source>
</evidence>
<dbReference type="Proteomes" id="UP000011083">
    <property type="component" value="Unassembled WGS sequence"/>
</dbReference>
<sequence>MRYGQGKIRSLCIDYINVLTCRATKQQPRIRSYFRTHQGIQMTLALLQGTDLAAQLATASLCQSLAFNDFSSGNSLLHHGAIPALLKALDSPNINVRRSAAGTLLNLQQCHQTSRKICEADGVRLTVNMFRDCPSFHVTLQQELAGVMCNIAVSDREGAQELTSTDAVELLVAKLTTTADNAIDGDSAVLQLNSALALRSIVLNSERVEAGDLECLDVPTAGFVAVRKHVDQILEIYREPVVSAKHSSAGAALCALAHFDARCREAIADLSHCHLALRWIAENPGSHSGDMCESVLVLLQSVTEASEECRQALLQLAPLEAPAEAEVGGAEGAVEEHNAAMQLTSDYVDSSISGWAVKELLALTENSSSPNVKWFAARCLFALTFNEERVSRCLLDLDGASRVMSLLRQHSDSLAHQELCWTLANAFHCARRRGGQQPTLAEDDISLFAQLLQSDNVKLATRFAAVAILASVLPAAGTEAGEQPGSLFPELLARLRAVSHVEVQFYAAWALAIASQVQPEWLTHAKLRAASAAEEALGSDLRQTMSAVGASVLRFHRHAGQQALAALEELSFSLEKAD</sequence>
<keyword evidence="3" id="KW-1185">Reference proteome</keyword>
<dbReference type="RefSeq" id="XP_004345375.1">
    <property type="nucleotide sequence ID" value="XM_004345325.1"/>
</dbReference>
<protein>
    <submittedName>
        <fullName evidence="2">HEAT repeat-containing protein</fullName>
    </submittedName>
</protein>